<feature type="region of interest" description="Disordered" evidence="9">
    <location>
        <begin position="963"/>
        <end position="984"/>
    </location>
</feature>
<feature type="compositionally biased region" description="Basic and acidic residues" evidence="9">
    <location>
        <begin position="226"/>
        <end position="239"/>
    </location>
</feature>
<dbReference type="GO" id="GO:0035267">
    <property type="term" value="C:NuA4 histone acetyltransferase complex"/>
    <property type="evidence" value="ECO:0007669"/>
    <property type="project" value="TreeGrafter"/>
</dbReference>
<feature type="compositionally biased region" description="Low complexity" evidence="9">
    <location>
        <begin position="1089"/>
        <end position="1124"/>
    </location>
</feature>
<comment type="subcellular location">
    <subcellularLocation>
        <location evidence="1">Nucleus</location>
    </subcellularLocation>
</comment>
<feature type="compositionally biased region" description="Low complexity" evidence="9">
    <location>
        <begin position="1010"/>
        <end position="1024"/>
    </location>
</feature>
<comment type="function">
    <text evidence="7">Component of the NuA4 histone acetyltransferase complex which is involved in transcriptional activation of selected genes principally by acetylation of nucleosomal histone H4 and H2A. The NuA4 complex is also involved in DNA repair.</text>
</comment>
<evidence type="ECO:0000313" key="13">
    <source>
        <dbReference type="Proteomes" id="UP001271007"/>
    </source>
</evidence>
<dbReference type="Gene3D" id="1.10.10.60">
    <property type="entry name" value="Homeodomain-like"/>
    <property type="match status" value="1"/>
</dbReference>
<feature type="compositionally biased region" description="Low complexity" evidence="9">
    <location>
        <begin position="1071"/>
        <end position="1082"/>
    </location>
</feature>
<reference evidence="12" key="1">
    <citation type="submission" date="2023-04" db="EMBL/GenBank/DDBJ databases">
        <title>Black Yeasts Isolated from many extreme environments.</title>
        <authorList>
            <person name="Coleine C."/>
            <person name="Stajich J.E."/>
            <person name="Selbmann L."/>
        </authorList>
    </citation>
    <scope>NUCLEOTIDE SEQUENCE</scope>
    <source>
        <strain evidence="12">CCFEE 5312</strain>
    </source>
</reference>
<feature type="compositionally biased region" description="Basic and acidic residues" evidence="9">
    <location>
        <begin position="279"/>
        <end position="319"/>
    </location>
</feature>
<dbReference type="Pfam" id="PF07529">
    <property type="entry name" value="HSA"/>
    <property type="match status" value="1"/>
</dbReference>
<feature type="compositionally biased region" description="Gly residues" evidence="9">
    <location>
        <begin position="1478"/>
        <end position="1494"/>
    </location>
</feature>
<feature type="region of interest" description="Disordered" evidence="9">
    <location>
        <begin position="78"/>
        <end position="472"/>
    </location>
</feature>
<organism evidence="12 13">
    <name type="scientific">Extremus antarcticus</name>
    <dbReference type="NCBI Taxonomy" id="702011"/>
    <lineage>
        <taxon>Eukaryota</taxon>
        <taxon>Fungi</taxon>
        <taxon>Dikarya</taxon>
        <taxon>Ascomycota</taxon>
        <taxon>Pezizomycotina</taxon>
        <taxon>Dothideomycetes</taxon>
        <taxon>Dothideomycetidae</taxon>
        <taxon>Mycosphaerellales</taxon>
        <taxon>Extremaceae</taxon>
        <taxon>Extremus</taxon>
    </lineage>
</organism>
<feature type="compositionally biased region" description="Basic and acidic residues" evidence="9">
    <location>
        <begin position="1"/>
        <end position="19"/>
    </location>
</feature>
<accession>A0AAJ0DC49</accession>
<evidence type="ECO:0000256" key="7">
    <source>
        <dbReference type="ARBA" id="ARBA00025178"/>
    </source>
</evidence>
<evidence type="ECO:0000256" key="4">
    <source>
        <dbReference type="ARBA" id="ARBA00022853"/>
    </source>
</evidence>
<keyword evidence="12" id="KW-0648">Protein biosynthesis</keyword>
<dbReference type="CDD" id="cd00167">
    <property type="entry name" value="SANT"/>
    <property type="match status" value="1"/>
</dbReference>
<keyword evidence="13" id="KW-1185">Reference proteome</keyword>
<name>A0AAJ0DC49_9PEZI</name>
<feature type="domain" description="Myb-like" evidence="10">
    <location>
        <begin position="871"/>
        <end position="925"/>
    </location>
</feature>
<proteinExistence type="inferred from homology"/>
<keyword evidence="4" id="KW-0156">Chromatin regulator</keyword>
<feature type="region of interest" description="Disordered" evidence="9">
    <location>
        <begin position="477"/>
        <end position="496"/>
    </location>
</feature>
<evidence type="ECO:0000256" key="9">
    <source>
        <dbReference type="SAM" id="MobiDB-lite"/>
    </source>
</evidence>
<evidence type="ECO:0000256" key="1">
    <source>
        <dbReference type="ARBA" id="ARBA00004123"/>
    </source>
</evidence>
<dbReference type="InterPro" id="IPR009057">
    <property type="entry name" value="Homeodomain-like_sf"/>
</dbReference>
<feature type="compositionally biased region" description="Polar residues" evidence="9">
    <location>
        <begin position="433"/>
        <end position="452"/>
    </location>
</feature>
<evidence type="ECO:0000259" key="10">
    <source>
        <dbReference type="PROSITE" id="PS50090"/>
    </source>
</evidence>
<feature type="compositionally biased region" description="Basic residues" evidence="9">
    <location>
        <begin position="975"/>
        <end position="984"/>
    </location>
</feature>
<comment type="similarity">
    <text evidence="2">Belongs to the EAF1 family.</text>
</comment>
<dbReference type="CDD" id="cd22249">
    <property type="entry name" value="UDM1_RNF168_RNF169-like"/>
    <property type="match status" value="1"/>
</dbReference>
<dbReference type="Proteomes" id="UP001271007">
    <property type="component" value="Unassembled WGS sequence"/>
</dbReference>
<keyword evidence="5" id="KW-0234">DNA repair</keyword>
<feature type="region of interest" description="Disordered" evidence="9">
    <location>
        <begin position="1406"/>
        <end position="1425"/>
    </location>
</feature>
<dbReference type="GO" id="GO:0006281">
    <property type="term" value="P:DNA repair"/>
    <property type="evidence" value="ECO:0007669"/>
    <property type="project" value="UniProtKB-KW"/>
</dbReference>
<dbReference type="GO" id="GO:0006325">
    <property type="term" value="P:chromatin organization"/>
    <property type="evidence" value="ECO:0007669"/>
    <property type="project" value="UniProtKB-KW"/>
</dbReference>
<evidence type="ECO:0000256" key="6">
    <source>
        <dbReference type="ARBA" id="ARBA00023242"/>
    </source>
</evidence>
<evidence type="ECO:0000256" key="5">
    <source>
        <dbReference type="ARBA" id="ARBA00023204"/>
    </source>
</evidence>
<dbReference type="GO" id="GO:0003746">
    <property type="term" value="F:translation elongation factor activity"/>
    <property type="evidence" value="ECO:0007669"/>
    <property type="project" value="UniProtKB-KW"/>
</dbReference>
<feature type="region of interest" description="Disordered" evidence="9">
    <location>
        <begin position="1004"/>
        <end position="1137"/>
    </location>
</feature>
<feature type="domain" description="HSA" evidence="11">
    <location>
        <begin position="621"/>
        <end position="693"/>
    </location>
</feature>
<comment type="caution">
    <text evidence="12">The sequence shown here is derived from an EMBL/GenBank/DDBJ whole genome shotgun (WGS) entry which is preliminary data.</text>
</comment>
<keyword evidence="6" id="KW-0539">Nucleus</keyword>
<feature type="compositionally biased region" description="Basic and acidic residues" evidence="9">
    <location>
        <begin position="196"/>
        <end position="211"/>
    </location>
</feature>
<feature type="region of interest" description="Disordered" evidence="9">
    <location>
        <begin position="508"/>
        <end position="534"/>
    </location>
</feature>
<dbReference type="GO" id="GO:0005634">
    <property type="term" value="C:nucleus"/>
    <property type="evidence" value="ECO:0007669"/>
    <property type="project" value="UniProtKB-SubCell"/>
</dbReference>
<evidence type="ECO:0000256" key="3">
    <source>
        <dbReference type="ARBA" id="ARBA00022763"/>
    </source>
</evidence>
<sequence>MSLTLRRDALNSRQHDLKQTRRAHRSQAGALRAITRLIAKNNTLNDLINTQRDAENSPPPDSDEATWLKALDLDSGHTFDEASIPFPATTTSDEAAIRTKPNRPSPQPAGLSGSARNGDAPGSEATATSPDDLTAFVQSSPVDGVSKRPRGTSHDGQGQDHPPNYVQRASRKPDGPVAVPDEIAPPQPDEEAEFDEATKDLLDLESPERPAKVIHLPTEEEQAEAEDSRRRSDDSDPMKPSRTHLHAQGEGASSPSSTVGAYSAATPMPPQESPDTSPDSEHGERLEVLPPKDLRPSPEEQRQKEEHDRLLEAQKEIARKQALGDVSETPDEQLRWEEREAAARTAEEQAARDDGGPEPQTRLAGAVTEAEEVVDDVMKDRESERAETSVSVSKAKAPEEIRSKAQRVAPSTIDEEDGDNIIVTPRNRAPLTIDTSRQSQPAPTQATIQDTTSEQERMTTRTSSGVLHKRTVSEIMAQTPSQPGPSRGSMVLSPDTLSPTATRIAQELAGPSTTYATPRQPPKRPDLPRTPSHSKSALEDLMALKCAAQDPDRDYLEPLFRIQAHDTGNGRTTSLSELVRSASKTLSTEDQVMTMQERLDYKILRRIYHLQNANKWSLRQMERCLEPEQPVTHHDHMMAEMKWMRRDFKGERKMKTSVCAWLATRCAEWVAASAQERKAIQVNVRPPRQTAQQTDESGEQPPELEHAGELSAEEDAGPPTPTETTRFPRTLVVPLELSEVVTDLKKAGKLQKALETLPTTGFTAKPVQQDKRSLSAVSKFVHGNVLPQPHGPNRKRSRYAYDDDDVLLANEQPNAKRRRAEADLLPEDQDSALFHPDNKPIRDRLHANNAFRPPSEFPMPSIQFYEFRSGSQWIWEDDQKLKKLAKEYSFNWSLIADELQLPGYVKSSAERRTPWECFERWVELEQLPTEMKKTMYFKTWFQRLETSSQASERRYQAHVAAIQAQNSGQAPNVPPRKRTVPSRVEKRRNTRYLWLVDAMRKGARKKEQSAYKAAEASRAAAQRKNQADPNQPRAQILTPQQFSQKRHERDVHENNMRAQQAAKLAEHQRRLLLQRQQAQQAQQGGGQNGVPNQQRPGSSSNASMQAQMQPNAQGQPQQVGANGQMQQPGRPQLPMATRNGHLAVPQVGAQGIPQAQMRPNGTMQSAQDMQRYAQANAQARNGQYSAQQQYQMQNASMQSPGTGGMTTQQQMHSNNAMLAQLQQQQMNGNGQHQPSQHANHQMSASPSMPPPPTPQQAHSLPQTLSSGHVPALINIKAQIRARNPTMTEDELNQMATQMLTKQSQSTNQARQSAMNAAAGINGTSVPQAQAHNANLQAYAQNQASYNQNANAATTMANGKVYNNNNAMVHPSDPNALQAQGSAQARSTQQANYAAMIHRAQAEQMRMQPSPTGGHANLASPSLTHASPNMVHASPSLVHATPGSPYGTPGQMAVAGMGMQRPPSRSASGTPGVPQRLGSSGGEGSPGPGMHGQGHGSSPTGVQAGGRV</sequence>
<dbReference type="SUPFAM" id="SSF46689">
    <property type="entry name" value="Homeodomain-like"/>
    <property type="match status" value="1"/>
</dbReference>
<protein>
    <recommendedName>
        <fullName evidence="8">Vacuolar import and degradation protein 21</fullName>
    </recommendedName>
</protein>
<feature type="region of interest" description="Disordered" evidence="9">
    <location>
        <begin position="1224"/>
        <end position="1263"/>
    </location>
</feature>
<evidence type="ECO:0000256" key="2">
    <source>
        <dbReference type="ARBA" id="ARBA00008913"/>
    </source>
</evidence>
<feature type="region of interest" description="Disordered" evidence="9">
    <location>
        <begin position="681"/>
        <end position="730"/>
    </location>
</feature>
<feature type="compositionally biased region" description="Polar residues" evidence="9">
    <location>
        <begin position="1027"/>
        <end position="1043"/>
    </location>
</feature>
<evidence type="ECO:0000313" key="12">
    <source>
        <dbReference type="EMBL" id="KAK3047237.1"/>
    </source>
</evidence>
<feature type="region of interest" description="Disordered" evidence="9">
    <location>
        <begin position="1"/>
        <end position="28"/>
    </location>
</feature>
<feature type="compositionally biased region" description="Basic and acidic residues" evidence="9">
    <location>
        <begin position="332"/>
        <end position="355"/>
    </location>
</feature>
<feature type="region of interest" description="Disordered" evidence="9">
    <location>
        <begin position="1455"/>
        <end position="1507"/>
    </location>
</feature>
<dbReference type="InterPro" id="IPR014012">
    <property type="entry name" value="HSA_dom"/>
</dbReference>
<dbReference type="PANTHER" id="PTHR46459">
    <property type="entry name" value="E1A-BINDING PROTEIN P400-RELATED"/>
    <property type="match status" value="1"/>
</dbReference>
<dbReference type="PROSITE" id="PS50090">
    <property type="entry name" value="MYB_LIKE"/>
    <property type="match status" value="1"/>
</dbReference>
<keyword evidence="3" id="KW-0227">DNA damage</keyword>
<gene>
    <name evidence="12" type="primary">eaf1</name>
    <name evidence="12" type="ORF">LTR09_011337</name>
</gene>
<dbReference type="SMART" id="SM00717">
    <property type="entry name" value="SANT"/>
    <property type="match status" value="1"/>
</dbReference>
<dbReference type="PROSITE" id="PS51204">
    <property type="entry name" value="HSA"/>
    <property type="match status" value="1"/>
</dbReference>
<dbReference type="EMBL" id="JAWDJX010000065">
    <property type="protein sequence ID" value="KAK3047237.1"/>
    <property type="molecule type" value="Genomic_DNA"/>
</dbReference>
<dbReference type="GO" id="GO:0003682">
    <property type="term" value="F:chromatin binding"/>
    <property type="evidence" value="ECO:0007669"/>
    <property type="project" value="TreeGrafter"/>
</dbReference>
<evidence type="ECO:0000259" key="11">
    <source>
        <dbReference type="PROSITE" id="PS51204"/>
    </source>
</evidence>
<evidence type="ECO:0000256" key="8">
    <source>
        <dbReference type="ARBA" id="ARBA00029670"/>
    </source>
</evidence>
<feature type="compositionally biased region" description="Polar residues" evidence="9">
    <location>
        <begin position="251"/>
        <end position="260"/>
    </location>
</feature>
<dbReference type="InterPro" id="IPR001005">
    <property type="entry name" value="SANT/Myb"/>
</dbReference>
<feature type="compositionally biased region" description="Basic and acidic residues" evidence="9">
    <location>
        <begin position="1045"/>
        <end position="1055"/>
    </location>
</feature>
<dbReference type="Pfam" id="PF13921">
    <property type="entry name" value="Myb_DNA-bind_6"/>
    <property type="match status" value="1"/>
</dbReference>
<keyword evidence="12" id="KW-0251">Elongation factor</keyword>
<feature type="compositionally biased region" description="Polar residues" evidence="9">
    <location>
        <begin position="125"/>
        <end position="141"/>
    </location>
</feature>
<feature type="compositionally biased region" description="Basic and acidic residues" evidence="9">
    <location>
        <begin position="376"/>
        <end position="387"/>
    </location>
</feature>
<dbReference type="PANTHER" id="PTHR46459:SF1">
    <property type="entry name" value="E1A-BINDING PROTEIN P400"/>
    <property type="match status" value="1"/>
</dbReference>